<evidence type="ECO:0000259" key="8">
    <source>
        <dbReference type="PROSITE" id="PS52019"/>
    </source>
</evidence>
<feature type="domain" description="Carrier" evidence="6">
    <location>
        <begin position="1666"/>
        <end position="1743"/>
    </location>
</feature>
<dbReference type="Pfam" id="PF00109">
    <property type="entry name" value="ketoacyl-synt"/>
    <property type="match status" value="1"/>
</dbReference>
<dbReference type="SUPFAM" id="SSF52151">
    <property type="entry name" value="FabD/lysophospholipase-like"/>
    <property type="match status" value="1"/>
</dbReference>
<dbReference type="Gene3D" id="3.10.129.110">
    <property type="entry name" value="Polyketide synthase dehydratase"/>
    <property type="match status" value="1"/>
</dbReference>
<dbReference type="InterPro" id="IPR018201">
    <property type="entry name" value="Ketoacyl_synth_AS"/>
</dbReference>
<name>A0A937KEB1_9BACT</name>
<dbReference type="Pfam" id="PF00975">
    <property type="entry name" value="Thioesterase"/>
    <property type="match status" value="1"/>
</dbReference>
<dbReference type="InterPro" id="IPR049551">
    <property type="entry name" value="PKS_DH_C"/>
</dbReference>
<evidence type="ECO:0000256" key="5">
    <source>
        <dbReference type="PROSITE-ProRule" id="PRU01363"/>
    </source>
</evidence>
<dbReference type="InterPro" id="IPR014031">
    <property type="entry name" value="Ketoacyl_synth_C"/>
</dbReference>
<dbReference type="InterPro" id="IPR036736">
    <property type="entry name" value="ACP-like_sf"/>
</dbReference>
<dbReference type="SMART" id="SM00825">
    <property type="entry name" value="PKS_KS"/>
    <property type="match status" value="1"/>
</dbReference>
<dbReference type="InterPro" id="IPR016039">
    <property type="entry name" value="Thiolase-like"/>
</dbReference>
<dbReference type="GO" id="GO:0004312">
    <property type="term" value="F:fatty acid synthase activity"/>
    <property type="evidence" value="ECO:0007669"/>
    <property type="project" value="TreeGrafter"/>
</dbReference>
<comment type="caution">
    <text evidence="9">The sequence shown here is derived from an EMBL/GenBank/DDBJ whole genome shotgun (WGS) entry which is preliminary data.</text>
</comment>
<dbReference type="EMBL" id="JAEUGD010000066">
    <property type="protein sequence ID" value="MBL6449389.1"/>
    <property type="molecule type" value="Genomic_DNA"/>
</dbReference>
<dbReference type="Gene3D" id="1.10.1200.10">
    <property type="entry name" value="ACP-like"/>
    <property type="match status" value="1"/>
</dbReference>
<dbReference type="CDD" id="cd00833">
    <property type="entry name" value="PKS"/>
    <property type="match status" value="1"/>
</dbReference>
<dbReference type="SUPFAM" id="SSF51735">
    <property type="entry name" value="NAD(P)-binding Rossmann-fold domains"/>
    <property type="match status" value="2"/>
</dbReference>
<evidence type="ECO:0000256" key="4">
    <source>
        <dbReference type="ARBA" id="ARBA00054155"/>
    </source>
</evidence>
<dbReference type="Gene3D" id="3.30.70.3290">
    <property type="match status" value="1"/>
</dbReference>
<dbReference type="Gene3D" id="3.40.50.720">
    <property type="entry name" value="NAD(P)-binding Rossmann-like Domain"/>
    <property type="match status" value="1"/>
</dbReference>
<dbReference type="Proteomes" id="UP000614216">
    <property type="component" value="Unassembled WGS sequence"/>
</dbReference>
<dbReference type="InterPro" id="IPR036291">
    <property type="entry name" value="NAD(P)-bd_dom_sf"/>
</dbReference>
<dbReference type="InterPro" id="IPR001031">
    <property type="entry name" value="Thioesterase"/>
</dbReference>
<dbReference type="InterPro" id="IPR020807">
    <property type="entry name" value="PKS_DH"/>
</dbReference>
<dbReference type="InterPro" id="IPR057326">
    <property type="entry name" value="KR_dom"/>
</dbReference>
<dbReference type="SUPFAM" id="SSF53474">
    <property type="entry name" value="alpha/beta-Hydrolases"/>
    <property type="match status" value="1"/>
</dbReference>
<dbReference type="Pfam" id="PF00698">
    <property type="entry name" value="Acyl_transf_1"/>
    <property type="match status" value="1"/>
</dbReference>
<accession>A0A937KEB1</accession>
<proteinExistence type="predicted"/>
<dbReference type="GO" id="GO:0005886">
    <property type="term" value="C:plasma membrane"/>
    <property type="evidence" value="ECO:0007669"/>
    <property type="project" value="TreeGrafter"/>
</dbReference>
<dbReference type="Pfam" id="PF16197">
    <property type="entry name" value="KAsynt_C_assoc"/>
    <property type="match status" value="1"/>
</dbReference>
<dbReference type="InterPro" id="IPR001227">
    <property type="entry name" value="Ac_transferase_dom_sf"/>
</dbReference>
<sequence>MSKEPIAITGMSCRFPKAQSLQDFWCLLEKGEDTIEEIKRWNIDKYYSPDKGAKDKTHQRHGSMLQHIDDFDPLFFNISPAEAAEMNPSQKLMMELVWECIENSNATYESITDSKVGVYIGNIWSDFEHLRKHKHAEVTSHSAVGQSANIIANRISFFYGFSGPSLVVDTGCSSSLVALHLACQSLWDGSIEQSIVGGVNHTLDPDQNILLSKFGGLSAKGKCSTFDAGADGFVRGEGGGIILLKRLSDAERDGDKIYAVIKGTAINNNGFNENLPATSIKGQLDVLAEAYKDSGIKPGEVHYVETHGTGTPLGDPTETNALGMFFNKKRKRPLHVGSVKTNIGHLEGAAGIAGLIKAILAINHRQLPKNLNFNKPNPKIDFDGLNLKVQATHTEWPSAKGETLKAGVNSFGWGGTNGHTILEEYKPKTNLFNSAKKIHNHKFVLPISARSEKALTDYVKSYTNYLKYSINGAPNEFIHTVTATALRKPAFEFSKAFAADSKQEMIEKLDEYLKSPEINSTSIEKQKVVFVFPGQGSQWIGMGRDLYATEPIFKKAIDECEAAFSKYCNWSLTAQLKANVSTSRMNEINVIQPALCAMQIALARLWESIGLKPDAVTGHSMGEVAAAYISGSITLDEAARVICTRSKLMKTVSGKGGAMAVTELTVPEAEEIIKKYTGLSVAVNNSPKSTVIAGDQKIINELLEELERQGKFCRQVKVDVASHSAQMEPLKDQLAKALQNINPRQNKIPLYSTVKNREVSGEELNNGYWVDNLRNGVQFAGIMEELIKKEFNTFIEVSPHPVLTTAITECLEAFNGHGIVSGTLARNKSEEGELYNNFDLLYQQGIRFDWKTFYSNPKIPFIKLPSYPFQRATYALTERKQNHNTKREGHPWLGKEMKLAQLTGLHFWEAQFSIDEFPYLKDHVVTGKIVLPGVSYVEMLHAAVAQLTGSHQVVIKDLRFKSSVIIDSDEKVSVQLKVQKGEDTSTFTFYQIADGQWVETASGIYILNNSIAEGTTENTEFEGNMDTEALYEQLQTLGLQYGPYFRGIQKINVNGRHIRASVAVKDILKYSLNQYGFHPAVLDACLQTLFATQSNCDTESTAMSYLSGIETVEINKPIGFTDELYIHTEIISLEFTNEGQSTSLTANCIITDALGHVLLTLKGLGGKIFKLEEIGEQKEKWYHHINWVPEQVNFKNHGQKSFVVVATQNDDVTKQFLEEITDAGHDFHWVAPHTTQDTPFSASLDQIELEKVDHIIYFSHGHTVATQEAIETEKAFYLIQLFKDLEAKKLMHYPGLTIVTNGAFGIKSDHINVAAGPIVGIGRVAYNELSQYEPQIVDLSYNCNLQELRNLVKVAAEPVAKEREIALRNESFYSSRLAGFVPAMPTAEQISFSTSAYHLVTGYKGIAFTLVEWMFARGARKFCLVSRSHNIDKALKTRIKSLEDQGATFKIVACDVCNTPALNNLLDELQSEAGLKSIIHAAGVINAEQIINLSHEEFSSILAPKVIGAWNLHQASRKYALDHFIMFSSASSLLGLSGQVSYVAANTFLDALAQYRQKQHLPALCINWGVISDVGMVASLKNLEKFAEAEGFVATPMSDAVKALDKIFDQSPANMGVFQVNADQTAEHFPALGNSKYFSGLLHKNEDTNAGQSLLQTLESVPNSEEWLDALESHLKKLTASIIKSPEDQLSTTMKFKSLGIDSLMAVQFRNKLEKELNIKLSVTDIWEHPTIAEYATFLVEKLFKVKKQKEEQSTSEPTIVASTSNAKHKVQLVCFHDAGGNANLYADWEEKLANNIQLVTVELPGRGKSSSMQPFTNMKQAVHKISDTLMGVMDKPAIFFGHSMGGLIAFEVMRELRRRLARPPVSLIVSSTPQLASYDKQHLDHNADDQTLTKRFPHLSKEAIPDTELREILIRLLRNDLILLDSYKYEFAPPMDVNIIAIHGKSDITVSNKQMNLWKNETTLKFRFIEREGDHHYLRSCTDFVTELINNEVTKPALIHLKK</sequence>
<dbReference type="SUPFAM" id="SSF53901">
    <property type="entry name" value="Thiolase-like"/>
    <property type="match status" value="1"/>
</dbReference>
<dbReference type="InterPro" id="IPR014030">
    <property type="entry name" value="Ketoacyl_synth_N"/>
</dbReference>
<dbReference type="PROSITE" id="PS52019">
    <property type="entry name" value="PKS_MFAS_DH"/>
    <property type="match status" value="1"/>
</dbReference>
<dbReference type="Pfam" id="PF08659">
    <property type="entry name" value="KR"/>
    <property type="match status" value="1"/>
</dbReference>
<dbReference type="GO" id="GO:0031177">
    <property type="term" value="F:phosphopantetheine binding"/>
    <property type="evidence" value="ECO:0007669"/>
    <property type="project" value="InterPro"/>
</dbReference>
<dbReference type="FunFam" id="3.40.47.10:FF:000019">
    <property type="entry name" value="Polyketide synthase type I"/>
    <property type="match status" value="1"/>
</dbReference>
<feature type="active site" description="Proton acceptor; for dehydratase activity" evidence="5">
    <location>
        <position position="923"/>
    </location>
</feature>
<dbReference type="InterPro" id="IPR042104">
    <property type="entry name" value="PKS_dehydratase_sf"/>
</dbReference>
<dbReference type="InterPro" id="IPR016035">
    <property type="entry name" value="Acyl_Trfase/lysoPLipase"/>
</dbReference>
<dbReference type="Gene3D" id="3.40.366.10">
    <property type="entry name" value="Malonyl-Coenzyme A Acyl Carrier Protein, domain 2"/>
    <property type="match status" value="1"/>
</dbReference>
<dbReference type="Pfam" id="PF02801">
    <property type="entry name" value="Ketoacyl-synt_C"/>
    <property type="match status" value="1"/>
</dbReference>
<evidence type="ECO:0000256" key="2">
    <source>
        <dbReference type="ARBA" id="ARBA00022553"/>
    </source>
</evidence>
<dbReference type="PROSITE" id="PS00606">
    <property type="entry name" value="KS3_1"/>
    <property type="match status" value="1"/>
</dbReference>
<dbReference type="SMART" id="SM01294">
    <property type="entry name" value="PKS_PP_betabranch"/>
    <property type="match status" value="1"/>
</dbReference>
<dbReference type="RefSeq" id="WP_202858915.1">
    <property type="nucleotide sequence ID" value="NZ_JAEUGD010000066.1"/>
</dbReference>
<feature type="region of interest" description="C-terminal hotdog fold" evidence="5">
    <location>
        <begin position="1022"/>
        <end position="1175"/>
    </location>
</feature>
<feature type="domain" description="PKS/mFAS DH" evidence="8">
    <location>
        <begin position="890"/>
        <end position="1175"/>
    </location>
</feature>
<dbReference type="Gene3D" id="3.40.50.1820">
    <property type="entry name" value="alpha/beta hydrolase"/>
    <property type="match status" value="1"/>
</dbReference>
<feature type="region of interest" description="N-terminal hotdog fold" evidence="5">
    <location>
        <begin position="890"/>
        <end position="1012"/>
    </location>
</feature>
<dbReference type="InterPro" id="IPR032821">
    <property type="entry name" value="PKS_assoc"/>
</dbReference>
<dbReference type="InterPro" id="IPR020841">
    <property type="entry name" value="PKS_Beta-ketoAc_synthase_dom"/>
</dbReference>
<keyword evidence="3" id="KW-0808">Transferase</keyword>
<keyword evidence="1" id="KW-0596">Phosphopantetheine</keyword>
<dbReference type="InterPro" id="IPR009081">
    <property type="entry name" value="PP-bd_ACP"/>
</dbReference>
<dbReference type="GO" id="GO:0006633">
    <property type="term" value="P:fatty acid biosynthetic process"/>
    <property type="evidence" value="ECO:0007669"/>
    <property type="project" value="InterPro"/>
</dbReference>
<dbReference type="InterPro" id="IPR050091">
    <property type="entry name" value="PKS_NRPS_Biosynth_Enz"/>
</dbReference>
<keyword evidence="2" id="KW-0597">Phosphoprotein</keyword>
<dbReference type="InterPro" id="IPR016036">
    <property type="entry name" value="Malonyl_transacylase_ACP-bd"/>
</dbReference>
<evidence type="ECO:0000256" key="3">
    <source>
        <dbReference type="ARBA" id="ARBA00022679"/>
    </source>
</evidence>
<protein>
    <submittedName>
        <fullName evidence="9">SDR family oxidoreductase</fullName>
    </submittedName>
</protein>
<dbReference type="SMART" id="SM00822">
    <property type="entry name" value="PKS_KR"/>
    <property type="match status" value="1"/>
</dbReference>
<evidence type="ECO:0000313" key="9">
    <source>
        <dbReference type="EMBL" id="MBL6449389.1"/>
    </source>
</evidence>
<dbReference type="InterPro" id="IPR049552">
    <property type="entry name" value="PKS_DH_N"/>
</dbReference>
<dbReference type="InterPro" id="IPR020806">
    <property type="entry name" value="PKS_PP-bd"/>
</dbReference>
<dbReference type="PANTHER" id="PTHR43775:SF37">
    <property type="entry name" value="SI:DKEY-61P9.11"/>
    <property type="match status" value="1"/>
</dbReference>
<gene>
    <name evidence="9" type="ORF">JMN32_23965</name>
</gene>
<dbReference type="GO" id="GO:0071770">
    <property type="term" value="P:DIM/DIP cell wall layer assembly"/>
    <property type="evidence" value="ECO:0007669"/>
    <property type="project" value="TreeGrafter"/>
</dbReference>
<dbReference type="Pfam" id="PF00550">
    <property type="entry name" value="PP-binding"/>
    <property type="match status" value="1"/>
</dbReference>
<dbReference type="Gene3D" id="3.40.47.10">
    <property type="match status" value="1"/>
</dbReference>
<feature type="domain" description="Ketosynthase family 3 (KS3)" evidence="7">
    <location>
        <begin position="3"/>
        <end position="424"/>
    </location>
</feature>
<comment type="function">
    <text evidence="4">Involved in production of the polyketide antibiotic thailandamide.</text>
</comment>
<evidence type="ECO:0000313" key="10">
    <source>
        <dbReference type="Proteomes" id="UP000614216"/>
    </source>
</evidence>
<dbReference type="SUPFAM" id="SSF55048">
    <property type="entry name" value="Probable ACP-binding domain of malonyl-CoA ACP transacylase"/>
    <property type="match status" value="1"/>
</dbReference>
<evidence type="ECO:0000256" key="1">
    <source>
        <dbReference type="ARBA" id="ARBA00022450"/>
    </source>
</evidence>
<dbReference type="FunFam" id="3.40.366.10:FF:000002">
    <property type="entry name" value="Probable polyketide synthase 2"/>
    <property type="match status" value="1"/>
</dbReference>
<dbReference type="SMART" id="SM00823">
    <property type="entry name" value="PKS_PP"/>
    <property type="match status" value="1"/>
</dbReference>
<feature type="active site" description="Proton donor; for dehydratase activity" evidence="5">
    <location>
        <position position="1083"/>
    </location>
</feature>
<dbReference type="GO" id="GO:0005737">
    <property type="term" value="C:cytoplasm"/>
    <property type="evidence" value="ECO:0007669"/>
    <property type="project" value="TreeGrafter"/>
</dbReference>
<dbReference type="Pfam" id="PF21089">
    <property type="entry name" value="PKS_DH_N"/>
    <property type="match status" value="1"/>
</dbReference>
<dbReference type="SMART" id="SM00827">
    <property type="entry name" value="PKS_AT"/>
    <property type="match status" value="1"/>
</dbReference>
<dbReference type="GO" id="GO:0004315">
    <property type="term" value="F:3-oxoacyl-[acyl-carrier-protein] synthase activity"/>
    <property type="evidence" value="ECO:0007669"/>
    <property type="project" value="InterPro"/>
</dbReference>
<dbReference type="InterPro" id="IPR049900">
    <property type="entry name" value="PKS_mFAS_DH"/>
</dbReference>
<organism evidence="9 10">
    <name type="scientific">Fulvivirga marina</name>
    <dbReference type="NCBI Taxonomy" id="2494733"/>
    <lineage>
        <taxon>Bacteria</taxon>
        <taxon>Pseudomonadati</taxon>
        <taxon>Bacteroidota</taxon>
        <taxon>Cytophagia</taxon>
        <taxon>Cytophagales</taxon>
        <taxon>Fulvivirgaceae</taxon>
        <taxon>Fulvivirga</taxon>
    </lineage>
</organism>
<dbReference type="InterPro" id="IPR014043">
    <property type="entry name" value="Acyl_transferase_dom"/>
</dbReference>
<dbReference type="InterPro" id="IPR013968">
    <property type="entry name" value="PKS_KR"/>
</dbReference>
<reference evidence="9" key="1">
    <citation type="submission" date="2021-01" db="EMBL/GenBank/DDBJ databases">
        <title>Fulvivirga kasyanovii gen. nov., sp nov., a novel member of the phylum Bacteroidetes isolated from seawater in a mussel farm.</title>
        <authorList>
            <person name="Zhao L.-H."/>
            <person name="Wang Z.-J."/>
        </authorList>
    </citation>
    <scope>NUCLEOTIDE SEQUENCE</scope>
    <source>
        <strain evidence="9">29W222</strain>
    </source>
</reference>
<dbReference type="SMART" id="SM00826">
    <property type="entry name" value="PKS_DH"/>
    <property type="match status" value="1"/>
</dbReference>
<dbReference type="InterPro" id="IPR029058">
    <property type="entry name" value="AB_hydrolase_fold"/>
</dbReference>
<evidence type="ECO:0000259" key="7">
    <source>
        <dbReference type="PROSITE" id="PS52004"/>
    </source>
</evidence>
<dbReference type="PROSITE" id="PS52004">
    <property type="entry name" value="KS3_2"/>
    <property type="match status" value="1"/>
</dbReference>
<keyword evidence="10" id="KW-1185">Reference proteome</keyword>
<dbReference type="PANTHER" id="PTHR43775">
    <property type="entry name" value="FATTY ACID SYNTHASE"/>
    <property type="match status" value="1"/>
</dbReference>
<dbReference type="Pfam" id="PF14765">
    <property type="entry name" value="PS-DH"/>
    <property type="match status" value="1"/>
</dbReference>
<dbReference type="PROSITE" id="PS50075">
    <property type="entry name" value="CARRIER"/>
    <property type="match status" value="1"/>
</dbReference>
<evidence type="ECO:0000259" key="6">
    <source>
        <dbReference type="PROSITE" id="PS50075"/>
    </source>
</evidence>